<protein>
    <submittedName>
        <fullName evidence="2">Uncharacterized protein</fullName>
    </submittedName>
</protein>
<feature type="transmembrane region" description="Helical" evidence="1">
    <location>
        <begin position="215"/>
        <end position="246"/>
    </location>
</feature>
<keyword evidence="1" id="KW-0812">Transmembrane</keyword>
<dbReference type="AlphaFoldDB" id="A0A226F0H7"/>
<keyword evidence="1" id="KW-0472">Membrane</keyword>
<organism evidence="2 3">
    <name type="scientific">Folsomia candida</name>
    <name type="common">Springtail</name>
    <dbReference type="NCBI Taxonomy" id="158441"/>
    <lineage>
        <taxon>Eukaryota</taxon>
        <taxon>Metazoa</taxon>
        <taxon>Ecdysozoa</taxon>
        <taxon>Arthropoda</taxon>
        <taxon>Hexapoda</taxon>
        <taxon>Collembola</taxon>
        <taxon>Entomobryomorpha</taxon>
        <taxon>Isotomoidea</taxon>
        <taxon>Isotomidae</taxon>
        <taxon>Proisotominae</taxon>
        <taxon>Folsomia</taxon>
    </lineage>
</organism>
<dbReference type="Proteomes" id="UP000198287">
    <property type="component" value="Unassembled WGS sequence"/>
</dbReference>
<dbReference type="SUPFAM" id="SSF51092">
    <property type="entry name" value="Vitelline membrane outer protein-I (VMO-I)"/>
    <property type="match status" value="1"/>
</dbReference>
<proteinExistence type="predicted"/>
<evidence type="ECO:0000256" key="1">
    <source>
        <dbReference type="SAM" id="Phobius"/>
    </source>
</evidence>
<dbReference type="InterPro" id="IPR005515">
    <property type="entry name" value="VOMI"/>
</dbReference>
<keyword evidence="3" id="KW-1185">Reference proteome</keyword>
<dbReference type="InterPro" id="IPR036706">
    <property type="entry name" value="VOMI_sf"/>
</dbReference>
<sequence>MDICPCGHAAVAYNLQIDEYHGSGPGQDDMFISGIKFLCTDDTTQVSSATSNQIPWNSKGWTSCPDETYPIGIQVFYEEILSNNAEDLGSTAGVRLICSDGRHENNYASFMTGRWPLIKLAAQVCRSGYALVGLRTQVDDFSRDWIINMYPLQVLSIVHETCSLLGPRFNNGHIMLRKILTCWLISGVGAIHSLFDTVFSNGDGPEVDKCVKVPLFGNVILGISVESVRAVIFHVGFLFCLMELIYRNWQKLMFLKRVTGNWTLSDRLKRIRFMFIYAILMAMFWVPFGFVMSGYQVAEMSPELQEIKEQVDSNATFCKVWVTIFSVYIAYAPGVVFWIGDKRTDQRHCKPFCTLRSQPSVESATPAIVDFRMNDGGIRMQNLVNLNSDEIEMH</sequence>
<accession>A0A226F0H7</accession>
<feature type="transmembrane region" description="Helical" evidence="1">
    <location>
        <begin position="175"/>
        <end position="195"/>
    </location>
</feature>
<dbReference type="EMBL" id="LNIX01000001">
    <property type="protein sequence ID" value="OXA62436.1"/>
    <property type="molecule type" value="Genomic_DNA"/>
</dbReference>
<dbReference type="Gene3D" id="2.100.10.20">
    <property type="entry name" value="Vitelline membrane outer layer protein I (VOMI)"/>
    <property type="match status" value="1"/>
</dbReference>
<reference evidence="2 3" key="1">
    <citation type="submission" date="2015-12" db="EMBL/GenBank/DDBJ databases">
        <title>The genome of Folsomia candida.</title>
        <authorList>
            <person name="Faddeeva A."/>
            <person name="Derks M.F."/>
            <person name="Anvar Y."/>
            <person name="Smit S."/>
            <person name="Van Straalen N."/>
            <person name="Roelofs D."/>
        </authorList>
    </citation>
    <scope>NUCLEOTIDE SEQUENCE [LARGE SCALE GENOMIC DNA]</scope>
    <source>
        <strain evidence="2 3">VU population</strain>
        <tissue evidence="2">Whole body</tissue>
    </source>
</reference>
<evidence type="ECO:0000313" key="3">
    <source>
        <dbReference type="Proteomes" id="UP000198287"/>
    </source>
</evidence>
<feature type="transmembrane region" description="Helical" evidence="1">
    <location>
        <begin position="274"/>
        <end position="295"/>
    </location>
</feature>
<gene>
    <name evidence="2" type="ORF">Fcan01_01201</name>
</gene>
<evidence type="ECO:0000313" key="2">
    <source>
        <dbReference type="EMBL" id="OXA62436.1"/>
    </source>
</evidence>
<feature type="transmembrane region" description="Helical" evidence="1">
    <location>
        <begin position="320"/>
        <end position="340"/>
    </location>
</feature>
<name>A0A226F0H7_FOLCA</name>
<keyword evidence="1" id="KW-1133">Transmembrane helix</keyword>
<comment type="caution">
    <text evidence="2">The sequence shown here is derived from an EMBL/GenBank/DDBJ whole genome shotgun (WGS) entry which is preliminary data.</text>
</comment>
<dbReference type="Pfam" id="PF03762">
    <property type="entry name" value="VOMI"/>
    <property type="match status" value="1"/>
</dbReference>